<dbReference type="InterPro" id="IPR036390">
    <property type="entry name" value="WH_DNA-bd_sf"/>
</dbReference>
<dbReference type="PANTHER" id="PTHR38465:SF1">
    <property type="entry name" value="HTH-TYPE TRANSCRIPTIONAL REGULATOR MJ1563-RELATED"/>
    <property type="match status" value="1"/>
</dbReference>
<dbReference type="PANTHER" id="PTHR38465">
    <property type="entry name" value="HTH-TYPE TRANSCRIPTIONAL REGULATOR MJ1563-RELATED"/>
    <property type="match status" value="1"/>
</dbReference>
<dbReference type="InterPro" id="IPR000835">
    <property type="entry name" value="HTH_MarR-typ"/>
</dbReference>
<sequence>MKFEEGKKQFIQTWGKLGSEWGINRTMAQVHALLLIAPKPLSTEEIMEELSISRGNANMNIRDLLGWNLIHKELVPGDRKEYFVAEKDIWEIAKRISRERKRREIEPVKNVLHQLQEVEGDRSKEEVKAFTDMMNQLGGFVDKMDKSVDIMLSSDQSWFFGMLLKLIK</sequence>
<organism evidence="6 7">
    <name type="scientific">Sporocytophaga myxococcoides</name>
    <dbReference type="NCBI Taxonomy" id="153721"/>
    <lineage>
        <taxon>Bacteria</taxon>
        <taxon>Pseudomonadati</taxon>
        <taxon>Bacteroidota</taxon>
        <taxon>Cytophagia</taxon>
        <taxon>Cytophagales</taxon>
        <taxon>Cytophagaceae</taxon>
        <taxon>Sporocytophaga</taxon>
    </lineage>
</organism>
<dbReference type="InterPro" id="IPR052362">
    <property type="entry name" value="HTH-GbsR_regulator"/>
</dbReference>
<proteinExistence type="inferred from homology"/>
<protein>
    <recommendedName>
        <fullName evidence="4">HTH-type transcriptional regulator</fullName>
    </recommendedName>
</protein>
<accession>A0A098LN58</accession>
<evidence type="ECO:0000256" key="3">
    <source>
        <dbReference type="ARBA" id="ARBA00023163"/>
    </source>
</evidence>
<keyword evidence="3 4" id="KW-0804">Transcription</keyword>
<dbReference type="Gene3D" id="1.10.10.10">
    <property type="entry name" value="Winged helix-like DNA-binding domain superfamily/Winged helix DNA-binding domain"/>
    <property type="match status" value="1"/>
</dbReference>
<dbReference type="InterPro" id="IPR036388">
    <property type="entry name" value="WH-like_DNA-bd_sf"/>
</dbReference>
<keyword evidence="1 4" id="KW-0805">Transcription regulation</keyword>
<keyword evidence="7" id="KW-1185">Reference proteome</keyword>
<dbReference type="SUPFAM" id="SSF46785">
    <property type="entry name" value="Winged helix' DNA-binding domain"/>
    <property type="match status" value="1"/>
</dbReference>
<dbReference type="RefSeq" id="WP_045469799.1">
    <property type="nucleotide sequence ID" value="NZ_BBLT01000016.1"/>
</dbReference>
<dbReference type="InterPro" id="IPR026282">
    <property type="entry name" value="MJ1563"/>
</dbReference>
<evidence type="ECO:0000313" key="7">
    <source>
        <dbReference type="Proteomes" id="UP000030185"/>
    </source>
</evidence>
<reference evidence="6 7" key="1">
    <citation type="submission" date="2014-09" db="EMBL/GenBank/DDBJ databases">
        <title>Sporocytophaga myxococcoides PG-01 genome sequencing.</title>
        <authorList>
            <person name="Liu L."/>
            <person name="Gao P.J."/>
            <person name="Chen G.J."/>
            <person name="Wang L.S."/>
        </authorList>
    </citation>
    <scope>NUCLEOTIDE SEQUENCE [LARGE SCALE GENOMIC DNA]</scope>
    <source>
        <strain evidence="6 7">PG-01</strain>
    </source>
</reference>
<dbReference type="STRING" id="153721.MYP_4978"/>
<dbReference type="EMBL" id="BBLT01000016">
    <property type="protein sequence ID" value="GAL87747.1"/>
    <property type="molecule type" value="Genomic_DNA"/>
</dbReference>
<evidence type="ECO:0000256" key="1">
    <source>
        <dbReference type="ARBA" id="ARBA00023015"/>
    </source>
</evidence>
<comment type="similarity">
    <text evidence="4">Belongs to the GbsR family.</text>
</comment>
<evidence type="ECO:0000256" key="4">
    <source>
        <dbReference type="PIRNR" id="PIRNR006707"/>
    </source>
</evidence>
<keyword evidence="2 4" id="KW-0238">DNA-binding</keyword>
<evidence type="ECO:0000256" key="2">
    <source>
        <dbReference type="ARBA" id="ARBA00023125"/>
    </source>
</evidence>
<dbReference type="Pfam" id="PF12802">
    <property type="entry name" value="MarR_2"/>
    <property type="match status" value="1"/>
</dbReference>
<gene>
    <name evidence="6" type="ORF">MYP_4978</name>
</gene>
<name>A0A098LN58_9BACT</name>
<dbReference type="GO" id="GO:0003677">
    <property type="term" value="F:DNA binding"/>
    <property type="evidence" value="ECO:0007669"/>
    <property type="project" value="UniProtKB-UniRule"/>
</dbReference>
<evidence type="ECO:0000259" key="5">
    <source>
        <dbReference type="Pfam" id="PF12802"/>
    </source>
</evidence>
<feature type="domain" description="HTH marR-type" evidence="5">
    <location>
        <begin position="22"/>
        <end position="80"/>
    </location>
</feature>
<dbReference type="GO" id="GO:0003700">
    <property type="term" value="F:DNA-binding transcription factor activity"/>
    <property type="evidence" value="ECO:0007669"/>
    <property type="project" value="InterPro"/>
</dbReference>
<comment type="caution">
    <text evidence="6">The sequence shown here is derived from an EMBL/GenBank/DDBJ whole genome shotgun (WGS) entry which is preliminary data.</text>
</comment>
<dbReference type="AlphaFoldDB" id="A0A098LN58"/>
<dbReference type="Proteomes" id="UP000030185">
    <property type="component" value="Unassembled WGS sequence"/>
</dbReference>
<evidence type="ECO:0000313" key="6">
    <source>
        <dbReference type="EMBL" id="GAL87747.1"/>
    </source>
</evidence>
<dbReference type="PIRSF" id="PIRSF006707">
    <property type="entry name" value="MJ1563"/>
    <property type="match status" value="1"/>
</dbReference>
<dbReference type="eggNOG" id="COG1510">
    <property type="taxonomic scope" value="Bacteria"/>
</dbReference>
<dbReference type="OrthoDB" id="9792628at2"/>